<feature type="compositionally biased region" description="Basic residues" evidence="1">
    <location>
        <begin position="17"/>
        <end position="26"/>
    </location>
</feature>
<dbReference type="InterPro" id="IPR036061">
    <property type="entry name" value="CheW-like_dom_sf"/>
</dbReference>
<feature type="region of interest" description="Disordered" evidence="1">
    <location>
        <begin position="1"/>
        <end position="70"/>
    </location>
</feature>
<reference evidence="3 4" key="1">
    <citation type="submission" date="2019-03" db="EMBL/GenBank/DDBJ databases">
        <title>Genomics of glacier-inhabiting Cryobacterium strains.</title>
        <authorList>
            <person name="Liu Q."/>
            <person name="Xin Y.-H."/>
        </authorList>
    </citation>
    <scope>NUCLEOTIDE SEQUENCE [LARGE SCALE GENOMIC DNA]</scope>
    <source>
        <strain evidence="3 4">TMT1-23-1</strain>
    </source>
</reference>
<dbReference type="Gene3D" id="2.30.30.40">
    <property type="entry name" value="SH3 Domains"/>
    <property type="match status" value="1"/>
</dbReference>
<dbReference type="SUPFAM" id="SSF50341">
    <property type="entry name" value="CheW-like"/>
    <property type="match status" value="1"/>
</dbReference>
<dbReference type="EMBL" id="SOGQ01000086">
    <property type="protein sequence ID" value="TFC94288.1"/>
    <property type="molecule type" value="Genomic_DNA"/>
</dbReference>
<keyword evidence="4" id="KW-1185">Reference proteome</keyword>
<proteinExistence type="predicted"/>
<dbReference type="PROSITE" id="PS50851">
    <property type="entry name" value="CHEW"/>
    <property type="match status" value="1"/>
</dbReference>
<comment type="caution">
    <text evidence="3">The sequence shown here is derived from an EMBL/GenBank/DDBJ whole genome shotgun (WGS) entry which is preliminary data.</text>
</comment>
<feature type="domain" description="CheW-like" evidence="2">
    <location>
        <begin position="102"/>
        <end position="227"/>
    </location>
</feature>
<dbReference type="PANTHER" id="PTHR22617">
    <property type="entry name" value="CHEMOTAXIS SENSOR HISTIDINE KINASE-RELATED"/>
    <property type="match status" value="1"/>
</dbReference>
<dbReference type="InterPro" id="IPR002545">
    <property type="entry name" value="CheW-lke_dom"/>
</dbReference>
<evidence type="ECO:0000313" key="3">
    <source>
        <dbReference type="EMBL" id="TFC94288.1"/>
    </source>
</evidence>
<dbReference type="Pfam" id="PF01584">
    <property type="entry name" value="CheW"/>
    <property type="match status" value="1"/>
</dbReference>
<evidence type="ECO:0000313" key="4">
    <source>
        <dbReference type="Proteomes" id="UP000297853"/>
    </source>
</evidence>
<dbReference type="Proteomes" id="UP000297853">
    <property type="component" value="Unassembled WGS sequence"/>
</dbReference>
<protein>
    <recommendedName>
        <fullName evidence="2">CheW-like domain-containing protein</fullName>
    </recommendedName>
</protein>
<dbReference type="SMART" id="SM00260">
    <property type="entry name" value="CheW"/>
    <property type="match status" value="1"/>
</dbReference>
<feature type="compositionally biased region" description="Basic residues" evidence="1">
    <location>
        <begin position="49"/>
        <end position="68"/>
    </location>
</feature>
<dbReference type="InterPro" id="IPR039315">
    <property type="entry name" value="CheW"/>
</dbReference>
<accession>A0ABY2IWS6</accession>
<organism evidence="3 4">
    <name type="scientific">Cryobacterium sinapicolor</name>
    <dbReference type="NCBI Taxonomy" id="1259236"/>
    <lineage>
        <taxon>Bacteria</taxon>
        <taxon>Bacillati</taxon>
        <taxon>Actinomycetota</taxon>
        <taxon>Actinomycetes</taxon>
        <taxon>Micrococcales</taxon>
        <taxon>Microbacteriaceae</taxon>
        <taxon>Cryobacterium</taxon>
    </lineage>
</organism>
<gene>
    <name evidence="3" type="ORF">E3T28_15255</name>
</gene>
<evidence type="ECO:0000256" key="1">
    <source>
        <dbReference type="SAM" id="MobiDB-lite"/>
    </source>
</evidence>
<name>A0ABY2IWS6_9MICO</name>
<sequence length="227" mass="24441">MGVPRPGRRACPLASRPRPRSSRRPGLRTPGIRGLPPCPARVGSGSDQRRRRRLRRGRTARAARRPAARRGAFRDRAFRRGAFRHRPVRRLAARQTAGVQLMMTMVCFRAAGDAYCLPVESTRAVRTSDGIRSLPGAAFDIVGILPGAVPLTVMSALGDGGSHVLVVESAETTFGLLVDSVSGLRRIEEAEIRPLPTGHGRAFVSGSLDTDGELMLVADPQALAARL</sequence>
<evidence type="ECO:0000259" key="2">
    <source>
        <dbReference type="PROSITE" id="PS50851"/>
    </source>
</evidence>
<dbReference type="PANTHER" id="PTHR22617:SF23">
    <property type="entry name" value="CHEMOTAXIS PROTEIN CHEW"/>
    <property type="match status" value="1"/>
</dbReference>